<dbReference type="Pfam" id="PF13737">
    <property type="entry name" value="DDE_Tnp_1_5"/>
    <property type="match status" value="1"/>
</dbReference>
<reference evidence="2 3" key="1">
    <citation type="submission" date="2020-07" db="EMBL/GenBank/DDBJ databases">
        <title>Definition of the novel symbiovar canariense within Mesorhizobium novociceri, a new species of genus Mesorhizobium nodulating Cicer canariense in the Caldera de Taburiente National Park (La Palma, Canary Islands).</title>
        <authorList>
            <person name="Leon-Barrios M."/>
            <person name="Perez-Yepez J."/>
            <person name="Flores-Felix J.D."/>
            <person name="Ramirez-Baena M.H."/>
            <person name="Pulido-Suarez L."/>
            <person name="Igual J.M."/>
            <person name="Velazquez E."/>
            <person name="Peix A."/>
        </authorList>
    </citation>
    <scope>NUCLEOTIDE SEQUENCE [LARGE SCALE GENOMIC DNA]</scope>
    <source>
        <strain evidence="2 3">CCANP35</strain>
    </source>
</reference>
<gene>
    <name evidence="2" type="ORF">H0241_21265</name>
</gene>
<sequence length="84" mass="9516">MPNTPGGQRRFSNLAIETVLVMGSLHKMALRQTEGFVRSVIELMRLDLTVPDHTTLSRRRRTVAVTDFRWPRKGRLTLLSTAPG</sequence>
<dbReference type="InterPro" id="IPR025668">
    <property type="entry name" value="Tnp_DDE_dom"/>
</dbReference>
<feature type="domain" description="Transposase DDE" evidence="1">
    <location>
        <begin position="3"/>
        <end position="66"/>
    </location>
</feature>
<accession>A0A838B831</accession>
<keyword evidence="3" id="KW-1185">Reference proteome</keyword>
<protein>
    <submittedName>
        <fullName evidence="2">Transposase</fullName>
    </submittedName>
</protein>
<evidence type="ECO:0000259" key="1">
    <source>
        <dbReference type="Pfam" id="PF13737"/>
    </source>
</evidence>
<dbReference type="AlphaFoldDB" id="A0A838B831"/>
<dbReference type="EMBL" id="JACDTY010000011">
    <property type="protein sequence ID" value="MBA1142756.1"/>
    <property type="molecule type" value="Genomic_DNA"/>
</dbReference>
<dbReference type="Proteomes" id="UP000558284">
    <property type="component" value="Unassembled WGS sequence"/>
</dbReference>
<evidence type="ECO:0000313" key="3">
    <source>
        <dbReference type="Proteomes" id="UP000558284"/>
    </source>
</evidence>
<dbReference type="RefSeq" id="WP_181059810.1">
    <property type="nucleotide sequence ID" value="NZ_JACDTY010000011.1"/>
</dbReference>
<evidence type="ECO:0000313" key="2">
    <source>
        <dbReference type="EMBL" id="MBA1142756.1"/>
    </source>
</evidence>
<name>A0A838B831_9HYPH</name>
<comment type="caution">
    <text evidence="2">The sequence shown here is derived from an EMBL/GenBank/DDBJ whole genome shotgun (WGS) entry which is preliminary data.</text>
</comment>
<proteinExistence type="predicted"/>
<organism evidence="2 3">
    <name type="scientific">Mesorhizobium neociceri</name>
    <dbReference type="NCBI Taxonomy" id="1307853"/>
    <lineage>
        <taxon>Bacteria</taxon>
        <taxon>Pseudomonadati</taxon>
        <taxon>Pseudomonadota</taxon>
        <taxon>Alphaproteobacteria</taxon>
        <taxon>Hyphomicrobiales</taxon>
        <taxon>Phyllobacteriaceae</taxon>
        <taxon>Mesorhizobium</taxon>
    </lineage>
</organism>